<dbReference type="KEGG" id="bdw:94336740"/>
<evidence type="ECO:0000256" key="6">
    <source>
        <dbReference type="PROSITE-ProRule" id="PRU00552"/>
    </source>
</evidence>
<feature type="domain" description="Helicase ATP-binding" evidence="8">
    <location>
        <begin position="217"/>
        <end position="392"/>
    </location>
</feature>
<dbReference type="PROSITE" id="PS51192">
    <property type="entry name" value="HELICASE_ATP_BIND_1"/>
    <property type="match status" value="1"/>
</dbReference>
<dbReference type="PROSITE" id="PS51194">
    <property type="entry name" value="HELICASE_CTER"/>
    <property type="match status" value="1"/>
</dbReference>
<dbReference type="GO" id="GO:0003724">
    <property type="term" value="F:RNA helicase activity"/>
    <property type="evidence" value="ECO:0007669"/>
    <property type="project" value="UniProtKB-EC"/>
</dbReference>
<evidence type="ECO:0000256" key="7">
    <source>
        <dbReference type="RuleBase" id="RU000492"/>
    </source>
</evidence>
<keyword evidence="5 7" id="KW-0067">ATP-binding</keyword>
<evidence type="ECO:0000256" key="1">
    <source>
        <dbReference type="ARBA" id="ARBA00012552"/>
    </source>
</evidence>
<evidence type="ECO:0000256" key="3">
    <source>
        <dbReference type="ARBA" id="ARBA00022801"/>
    </source>
</evidence>
<evidence type="ECO:0000259" key="8">
    <source>
        <dbReference type="PROSITE" id="PS51192"/>
    </source>
</evidence>
<dbReference type="Gene3D" id="3.40.50.300">
    <property type="entry name" value="P-loop containing nucleotide triphosphate hydrolases"/>
    <property type="match status" value="2"/>
</dbReference>
<feature type="domain" description="DEAD-box RNA helicase Q" evidence="10">
    <location>
        <begin position="186"/>
        <end position="214"/>
    </location>
</feature>
<evidence type="ECO:0000256" key="2">
    <source>
        <dbReference type="ARBA" id="ARBA00022741"/>
    </source>
</evidence>
<dbReference type="InterPro" id="IPR014001">
    <property type="entry name" value="Helicase_ATP-bd"/>
</dbReference>
<organism evidence="11 12">
    <name type="scientific">Babesia duncani</name>
    <dbReference type="NCBI Taxonomy" id="323732"/>
    <lineage>
        <taxon>Eukaryota</taxon>
        <taxon>Sar</taxon>
        <taxon>Alveolata</taxon>
        <taxon>Apicomplexa</taxon>
        <taxon>Aconoidasida</taxon>
        <taxon>Piroplasmida</taxon>
        <taxon>Babesiidae</taxon>
        <taxon>Babesia</taxon>
    </lineage>
</organism>
<keyword evidence="3 7" id="KW-0378">Hydrolase</keyword>
<dbReference type="EMBL" id="JALLKP010000003">
    <property type="protein sequence ID" value="KAK2195844.1"/>
    <property type="molecule type" value="Genomic_DNA"/>
</dbReference>
<protein>
    <recommendedName>
        <fullName evidence="1">RNA helicase</fullName>
        <ecNumber evidence="1">3.6.4.13</ecNumber>
    </recommendedName>
</protein>
<evidence type="ECO:0000259" key="9">
    <source>
        <dbReference type="PROSITE" id="PS51194"/>
    </source>
</evidence>
<evidence type="ECO:0000259" key="10">
    <source>
        <dbReference type="PROSITE" id="PS51195"/>
    </source>
</evidence>
<dbReference type="GeneID" id="94336740"/>
<dbReference type="FunFam" id="3.40.50.300:FF:000079">
    <property type="entry name" value="probable ATP-dependent RNA helicase DDX17"/>
    <property type="match status" value="1"/>
</dbReference>
<dbReference type="GO" id="GO:0016787">
    <property type="term" value="F:hydrolase activity"/>
    <property type="evidence" value="ECO:0007669"/>
    <property type="project" value="UniProtKB-KW"/>
</dbReference>
<reference evidence="11" key="1">
    <citation type="journal article" date="2023" name="Nat. Microbiol.">
        <title>Babesia duncani multi-omics identifies virulence factors and drug targets.</title>
        <authorList>
            <person name="Singh P."/>
            <person name="Lonardi S."/>
            <person name="Liang Q."/>
            <person name="Vydyam P."/>
            <person name="Khabirova E."/>
            <person name="Fang T."/>
            <person name="Gihaz S."/>
            <person name="Thekkiniath J."/>
            <person name="Munshi M."/>
            <person name="Abel S."/>
            <person name="Ciampossin L."/>
            <person name="Batugedara G."/>
            <person name="Gupta M."/>
            <person name="Lu X.M."/>
            <person name="Lenz T."/>
            <person name="Chakravarty S."/>
            <person name="Cornillot E."/>
            <person name="Hu Y."/>
            <person name="Ma W."/>
            <person name="Gonzalez L.M."/>
            <person name="Sanchez S."/>
            <person name="Estrada K."/>
            <person name="Sanchez-Flores A."/>
            <person name="Montero E."/>
            <person name="Harb O.S."/>
            <person name="Le Roch K.G."/>
            <person name="Mamoun C.B."/>
        </authorList>
    </citation>
    <scope>NUCLEOTIDE SEQUENCE</scope>
    <source>
        <strain evidence="11">WA1</strain>
    </source>
</reference>
<keyword evidence="4 7" id="KW-0347">Helicase</keyword>
<dbReference type="GO" id="GO:0005524">
    <property type="term" value="F:ATP binding"/>
    <property type="evidence" value="ECO:0007669"/>
    <property type="project" value="UniProtKB-KW"/>
</dbReference>
<evidence type="ECO:0000313" key="12">
    <source>
        <dbReference type="Proteomes" id="UP001214638"/>
    </source>
</evidence>
<dbReference type="PROSITE" id="PS00039">
    <property type="entry name" value="DEAD_ATP_HELICASE"/>
    <property type="match status" value="1"/>
</dbReference>
<accession>A0AAD9PJH6</accession>
<dbReference type="EC" id="3.6.4.13" evidence="1"/>
<dbReference type="SMART" id="SM00487">
    <property type="entry name" value="DEXDc"/>
    <property type="match status" value="1"/>
</dbReference>
<name>A0AAD9PJH6_9APIC</name>
<dbReference type="RefSeq" id="XP_067802687.1">
    <property type="nucleotide sequence ID" value="XM_067947465.1"/>
</dbReference>
<dbReference type="InterPro" id="IPR011545">
    <property type="entry name" value="DEAD/DEAH_box_helicase_dom"/>
</dbReference>
<feature type="short sequence motif" description="Q motif" evidence="6">
    <location>
        <begin position="186"/>
        <end position="214"/>
    </location>
</feature>
<dbReference type="Pfam" id="PF00271">
    <property type="entry name" value="Helicase_C"/>
    <property type="match status" value="1"/>
</dbReference>
<evidence type="ECO:0000313" key="11">
    <source>
        <dbReference type="EMBL" id="KAK2195844.1"/>
    </source>
</evidence>
<dbReference type="CDD" id="cd18787">
    <property type="entry name" value="SF2_C_DEAD"/>
    <property type="match status" value="1"/>
</dbReference>
<dbReference type="InterPro" id="IPR027417">
    <property type="entry name" value="P-loop_NTPase"/>
</dbReference>
<sequence length="572" mass="64751">MKVAGIARTRYISLYGNGKLFNKDYGFISNGRVITKWRGVKSESLKSIGQQYVPYQHHANSSYQVPVTTNQYQTPQTNVYPQQYSYGNNDYHGAYYNNQYSPRRSYSRYNNSSRRYNYGYQGRNYSSSYQQPPPVQWHAKKLVEIKKDFYDLSPEADSRSGEEIEKILKSHEIIIDGEYPLPKPVNSFDEAVFNEEIQQLIKISGFVEPTPIQKVGWTCCLTGRDVIGVSRTGSGKTLAYLLPGILHAIAQPQVEPGEGPIVLILAPTRELCQQINREAQRYVSAVGLRGVVVYGGVDKYQQQQQIAEGLEIMVATPGRLLDLLTMGAVKLDRVSYLVLDEADRMLDMGFEPQIRSIYSQVRPDRQTMMFSATLPKNIRNLAKDFCKSDCIYIQVGNLELTANPNIKQNVSIVDPSQLNKNVVDFLQSHQGKKTLVFCDTRMNCDHLVNELAYRRIGAVALHGGKTQTYRTRVIHQFRSQPGGILVATDVASRGLDIPDVEWVVNVDAPKNLEDYIHRIGRTGRGNSTGNSILFMARHPQDEIRMRFASQLVKLLQDSRQAVPPELESMAQY</sequence>
<dbReference type="AlphaFoldDB" id="A0AAD9PJH6"/>
<dbReference type="Pfam" id="PF00270">
    <property type="entry name" value="DEAD"/>
    <property type="match status" value="1"/>
</dbReference>
<dbReference type="InterPro" id="IPR001650">
    <property type="entry name" value="Helicase_C-like"/>
</dbReference>
<dbReference type="GO" id="GO:0003676">
    <property type="term" value="F:nucleic acid binding"/>
    <property type="evidence" value="ECO:0007669"/>
    <property type="project" value="InterPro"/>
</dbReference>
<dbReference type="PANTHER" id="PTHR47958">
    <property type="entry name" value="ATP-DEPENDENT RNA HELICASE DBP3"/>
    <property type="match status" value="1"/>
</dbReference>
<dbReference type="Proteomes" id="UP001214638">
    <property type="component" value="Unassembled WGS sequence"/>
</dbReference>
<keyword evidence="2 7" id="KW-0547">Nucleotide-binding</keyword>
<dbReference type="SMART" id="SM00490">
    <property type="entry name" value="HELICc"/>
    <property type="match status" value="1"/>
</dbReference>
<dbReference type="InterPro" id="IPR000629">
    <property type="entry name" value="RNA-helicase_DEAD-box_CS"/>
</dbReference>
<dbReference type="PROSITE" id="PS51195">
    <property type="entry name" value="Q_MOTIF"/>
    <property type="match status" value="1"/>
</dbReference>
<gene>
    <name evidence="11" type="ORF">BdWA1_002442</name>
</gene>
<feature type="domain" description="Helicase C-terminal" evidence="9">
    <location>
        <begin position="405"/>
        <end position="570"/>
    </location>
</feature>
<comment type="caution">
    <text evidence="11">The sequence shown here is derived from an EMBL/GenBank/DDBJ whole genome shotgun (WGS) entry which is preliminary data.</text>
</comment>
<comment type="similarity">
    <text evidence="7">Belongs to the DEAD box helicase family.</text>
</comment>
<dbReference type="SUPFAM" id="SSF52540">
    <property type="entry name" value="P-loop containing nucleoside triphosphate hydrolases"/>
    <property type="match status" value="1"/>
</dbReference>
<proteinExistence type="inferred from homology"/>
<dbReference type="InterPro" id="IPR014014">
    <property type="entry name" value="RNA_helicase_DEAD_Q_motif"/>
</dbReference>
<keyword evidence="12" id="KW-1185">Reference proteome</keyword>
<evidence type="ECO:0000256" key="4">
    <source>
        <dbReference type="ARBA" id="ARBA00022806"/>
    </source>
</evidence>
<evidence type="ECO:0000256" key="5">
    <source>
        <dbReference type="ARBA" id="ARBA00022840"/>
    </source>
</evidence>